<sequence length="117" mass="13410">MVRHMLTLCPSARLPARPPPTGSARTHIEPEQTDSGRSLRPHIITRPNVHPRSSALQVRRAVSETDNATDPQHVYSRENWEAARHHRPDMMEGWMDMYHEIYTSTPSRSPSHSHVAF</sequence>
<dbReference type="EMBL" id="JAUZQC010000011">
    <property type="protein sequence ID" value="KAK5863022.1"/>
    <property type="molecule type" value="Genomic_DNA"/>
</dbReference>
<name>A0AAN8APZ7_ELEMC</name>
<proteinExistence type="predicted"/>
<feature type="region of interest" description="Disordered" evidence="1">
    <location>
        <begin position="1"/>
        <end position="41"/>
    </location>
</feature>
<protein>
    <submittedName>
        <fullName evidence="2">Uncharacterized protein</fullName>
    </submittedName>
</protein>
<comment type="caution">
    <text evidence="2">The sequence shown here is derived from an EMBL/GenBank/DDBJ whole genome shotgun (WGS) entry which is preliminary data.</text>
</comment>
<dbReference type="AlphaFoldDB" id="A0AAN8APZ7"/>
<organism evidence="2 3">
    <name type="scientific">Eleginops maclovinus</name>
    <name type="common">Patagonian blennie</name>
    <name type="synonym">Eleginus maclovinus</name>
    <dbReference type="NCBI Taxonomy" id="56733"/>
    <lineage>
        <taxon>Eukaryota</taxon>
        <taxon>Metazoa</taxon>
        <taxon>Chordata</taxon>
        <taxon>Craniata</taxon>
        <taxon>Vertebrata</taxon>
        <taxon>Euteleostomi</taxon>
        <taxon>Actinopterygii</taxon>
        <taxon>Neopterygii</taxon>
        <taxon>Teleostei</taxon>
        <taxon>Neoteleostei</taxon>
        <taxon>Acanthomorphata</taxon>
        <taxon>Eupercaria</taxon>
        <taxon>Perciformes</taxon>
        <taxon>Notothenioidei</taxon>
        <taxon>Eleginopidae</taxon>
        <taxon>Eleginops</taxon>
    </lineage>
</organism>
<reference evidence="2 3" key="1">
    <citation type="journal article" date="2023" name="Genes (Basel)">
        <title>Chromosome-Level Genome Assembly and Circadian Gene Repertoire of the Patagonia Blennie Eleginops maclovinus-The Closest Ancestral Proxy of Antarctic Cryonotothenioids.</title>
        <authorList>
            <person name="Cheng C.C."/>
            <person name="Rivera-Colon A.G."/>
            <person name="Minhas B.F."/>
            <person name="Wilson L."/>
            <person name="Rayamajhi N."/>
            <person name="Vargas-Chacoff L."/>
            <person name="Catchen J.M."/>
        </authorList>
    </citation>
    <scope>NUCLEOTIDE SEQUENCE [LARGE SCALE GENOMIC DNA]</scope>
    <source>
        <strain evidence="2">JMC-PN-2008</strain>
    </source>
</reference>
<evidence type="ECO:0000313" key="3">
    <source>
        <dbReference type="Proteomes" id="UP001346869"/>
    </source>
</evidence>
<accession>A0AAN8APZ7</accession>
<evidence type="ECO:0000256" key="1">
    <source>
        <dbReference type="SAM" id="MobiDB-lite"/>
    </source>
</evidence>
<evidence type="ECO:0000313" key="2">
    <source>
        <dbReference type="EMBL" id="KAK5863022.1"/>
    </source>
</evidence>
<gene>
    <name evidence="2" type="ORF">PBY51_000085</name>
</gene>
<reference evidence="2 3" key="2">
    <citation type="journal article" date="2023" name="Mol. Biol. Evol.">
        <title>Genomics of Secondarily Temperate Adaptation in the Only Non-Antarctic Icefish.</title>
        <authorList>
            <person name="Rivera-Colon A.G."/>
            <person name="Rayamajhi N."/>
            <person name="Minhas B.F."/>
            <person name="Madrigal G."/>
            <person name="Bilyk K.T."/>
            <person name="Yoon V."/>
            <person name="Hune M."/>
            <person name="Gregory S."/>
            <person name="Cheng C.H.C."/>
            <person name="Catchen J.M."/>
        </authorList>
    </citation>
    <scope>NUCLEOTIDE SEQUENCE [LARGE SCALE GENOMIC DNA]</scope>
    <source>
        <strain evidence="2">JMC-PN-2008</strain>
    </source>
</reference>
<keyword evidence="3" id="KW-1185">Reference proteome</keyword>
<dbReference type="Proteomes" id="UP001346869">
    <property type="component" value="Unassembled WGS sequence"/>
</dbReference>